<reference evidence="2 3" key="1">
    <citation type="submission" date="2014-11" db="EMBL/GenBank/DDBJ databases">
        <title>Genetic blueprint of the zoonotic pathogen Toxocara canis.</title>
        <authorList>
            <person name="Zhu X.-Q."/>
            <person name="Korhonen P.K."/>
            <person name="Cai H."/>
            <person name="Young N.D."/>
            <person name="Nejsum P."/>
            <person name="von Samson-Himmelstjerna G."/>
            <person name="Boag P.R."/>
            <person name="Tan P."/>
            <person name="Li Q."/>
            <person name="Min J."/>
            <person name="Yang Y."/>
            <person name="Wang X."/>
            <person name="Fang X."/>
            <person name="Hall R.S."/>
            <person name="Hofmann A."/>
            <person name="Sternberg P.W."/>
            <person name="Jex A.R."/>
            <person name="Gasser R.B."/>
        </authorList>
    </citation>
    <scope>NUCLEOTIDE SEQUENCE [LARGE SCALE GENOMIC DNA]</scope>
    <source>
        <strain evidence="2">PN_DK_2014</strain>
    </source>
</reference>
<keyword evidence="1" id="KW-0472">Membrane</keyword>
<organism evidence="2 3">
    <name type="scientific">Toxocara canis</name>
    <name type="common">Canine roundworm</name>
    <dbReference type="NCBI Taxonomy" id="6265"/>
    <lineage>
        <taxon>Eukaryota</taxon>
        <taxon>Metazoa</taxon>
        <taxon>Ecdysozoa</taxon>
        <taxon>Nematoda</taxon>
        <taxon>Chromadorea</taxon>
        <taxon>Rhabditida</taxon>
        <taxon>Spirurina</taxon>
        <taxon>Ascaridomorpha</taxon>
        <taxon>Ascaridoidea</taxon>
        <taxon>Toxocaridae</taxon>
        <taxon>Toxocara</taxon>
    </lineage>
</organism>
<protein>
    <submittedName>
        <fullName evidence="2">Uncharacterized protein</fullName>
    </submittedName>
</protein>
<feature type="transmembrane region" description="Helical" evidence="1">
    <location>
        <begin position="30"/>
        <end position="50"/>
    </location>
</feature>
<proteinExistence type="predicted"/>
<dbReference type="EMBL" id="JPKZ01001879">
    <property type="protein sequence ID" value="KHN79653.1"/>
    <property type="molecule type" value="Genomic_DNA"/>
</dbReference>
<comment type="caution">
    <text evidence="2">The sequence shown here is derived from an EMBL/GenBank/DDBJ whole genome shotgun (WGS) entry which is preliminary data.</text>
</comment>
<keyword evidence="1" id="KW-0812">Transmembrane</keyword>
<dbReference type="AlphaFoldDB" id="A0A0B2VDQ5"/>
<gene>
    <name evidence="2" type="ORF">Tcan_11799</name>
</gene>
<evidence type="ECO:0000313" key="2">
    <source>
        <dbReference type="EMBL" id="KHN79653.1"/>
    </source>
</evidence>
<keyword evidence="1" id="KW-1133">Transmembrane helix</keyword>
<keyword evidence="3" id="KW-1185">Reference proteome</keyword>
<evidence type="ECO:0000313" key="3">
    <source>
        <dbReference type="Proteomes" id="UP000031036"/>
    </source>
</evidence>
<evidence type="ECO:0000256" key="1">
    <source>
        <dbReference type="SAM" id="Phobius"/>
    </source>
</evidence>
<accession>A0A0B2VDQ5</accession>
<sequence length="118" mass="13244">MLNLHILLTRITYSVFILSTLHSRVFAEMMSIPCAYFLLLISTTSMVMACNMHNLGSSTMDTADMTADVTTSMPNMDNMITSMPNMASMTTSMPPMMDSQMSNMKPLRSIRSTLNDRR</sequence>
<name>A0A0B2VDQ5_TOXCA</name>
<dbReference type="Proteomes" id="UP000031036">
    <property type="component" value="Unassembled WGS sequence"/>
</dbReference>